<accession>A0A819L7Y8</accession>
<dbReference type="EMBL" id="CAJOAY010002532">
    <property type="protein sequence ID" value="CAF3959859.1"/>
    <property type="molecule type" value="Genomic_DNA"/>
</dbReference>
<evidence type="ECO:0000313" key="1">
    <source>
        <dbReference type="EMBL" id="CAF3959859.1"/>
    </source>
</evidence>
<organism evidence="1 2">
    <name type="scientific">Adineta steineri</name>
    <dbReference type="NCBI Taxonomy" id="433720"/>
    <lineage>
        <taxon>Eukaryota</taxon>
        <taxon>Metazoa</taxon>
        <taxon>Spiralia</taxon>
        <taxon>Gnathifera</taxon>
        <taxon>Rotifera</taxon>
        <taxon>Eurotatoria</taxon>
        <taxon>Bdelloidea</taxon>
        <taxon>Adinetida</taxon>
        <taxon>Adinetidae</taxon>
        <taxon>Adineta</taxon>
    </lineage>
</organism>
<dbReference type="Proteomes" id="UP000663881">
    <property type="component" value="Unassembled WGS sequence"/>
</dbReference>
<evidence type="ECO:0000313" key="2">
    <source>
        <dbReference type="Proteomes" id="UP000663881"/>
    </source>
</evidence>
<gene>
    <name evidence="1" type="ORF">OKA104_LOCUS27468</name>
</gene>
<reference evidence="1" key="1">
    <citation type="submission" date="2021-02" db="EMBL/GenBank/DDBJ databases">
        <authorList>
            <person name="Nowell W R."/>
        </authorList>
    </citation>
    <scope>NUCLEOTIDE SEQUENCE</scope>
</reference>
<protein>
    <submittedName>
        <fullName evidence="1">Uncharacterized protein</fullName>
    </submittedName>
</protein>
<proteinExistence type="predicted"/>
<dbReference type="AlphaFoldDB" id="A0A819L7Y8"/>
<comment type="caution">
    <text evidence="1">The sequence shown here is derived from an EMBL/GenBank/DDBJ whole genome shotgun (WGS) entry which is preliminary data.</text>
</comment>
<feature type="non-terminal residue" evidence="1">
    <location>
        <position position="71"/>
    </location>
</feature>
<sequence>MYQICPKEFLQFILMKNIKYILKLSSLRLGILPMKESIIDQSTTTIEYEQLCHNYIIKQIQTGLPDATAEN</sequence>
<name>A0A819L7Y8_9BILA</name>